<dbReference type="GO" id="GO:0004519">
    <property type="term" value="F:endonuclease activity"/>
    <property type="evidence" value="ECO:0007669"/>
    <property type="project" value="UniProtKB-KW"/>
</dbReference>
<sequence>MYQTDPPRSAKEFLPTMYDLPSEDPEEPGLPDEFHLLQPQLLRETFCPSKFPENQVFIATDLNLYYDVHHPLWYKRPDWFAVVDVPRLYAQKELRLSYVVWQEGVNPFVVVEFISPGTEKEDLGRTLRDVSQPPTKWEVYERVLRVPYYLVFDRYTDQLRAFQLQGSSYAELEINQLRVWLNDIELGLGLWQGVYEGIERQWLRWYDTSGNWVLTPAERERKQGERERKRAERLAAQLRALGVEPDFGDDEED</sequence>
<keyword evidence="2" id="KW-0378">Hydrolase</keyword>
<organism evidence="2 3">
    <name type="scientific">Dolichospermum heterosporum TAC447</name>
    <dbReference type="NCBI Taxonomy" id="747523"/>
    <lineage>
        <taxon>Bacteria</taxon>
        <taxon>Bacillati</taxon>
        <taxon>Cyanobacteriota</taxon>
        <taxon>Cyanophyceae</taxon>
        <taxon>Nostocales</taxon>
        <taxon>Aphanizomenonaceae</taxon>
        <taxon>Dolichospermum</taxon>
        <taxon>Dolichospermum heterosporum</taxon>
    </lineage>
</organism>
<protein>
    <submittedName>
        <fullName evidence="2">Uma2 family endonuclease</fullName>
    </submittedName>
</protein>
<evidence type="ECO:0000313" key="2">
    <source>
        <dbReference type="EMBL" id="UUO14505.1"/>
    </source>
</evidence>
<reference evidence="2" key="1">
    <citation type="submission" date="2022-06" db="EMBL/GenBank/DDBJ databases">
        <title>Nostosin G and Spiroidesin B from the Cyanobacterium Dolichospermum sp. NIES-1697.</title>
        <authorList>
            <person name="Phan C.-S."/>
            <person name="Mehjabin J.J."/>
            <person name="Anas A.R.J."/>
            <person name="Hayasaka M."/>
            <person name="Onoki R."/>
            <person name="Wang J."/>
            <person name="Umezawa T."/>
            <person name="Washio K."/>
            <person name="Morikawa M."/>
            <person name="Okino T."/>
        </authorList>
    </citation>
    <scope>NUCLEOTIDE SEQUENCE</scope>
    <source>
        <strain evidence="2">NIES-1697</strain>
    </source>
</reference>
<accession>A0ABY5LV17</accession>
<gene>
    <name evidence="2" type="ORF">NG743_21105</name>
</gene>
<proteinExistence type="predicted"/>
<evidence type="ECO:0000313" key="3">
    <source>
        <dbReference type="Proteomes" id="UP001057561"/>
    </source>
</evidence>
<keyword evidence="2" id="KW-0540">Nuclease</keyword>
<dbReference type="RefSeq" id="WP_257120833.1">
    <property type="nucleotide sequence ID" value="NZ_CP099464.1"/>
</dbReference>
<feature type="domain" description="Putative restriction endonuclease" evidence="1">
    <location>
        <begin position="28"/>
        <end position="180"/>
    </location>
</feature>
<dbReference type="CDD" id="cd06260">
    <property type="entry name" value="DUF820-like"/>
    <property type="match status" value="1"/>
</dbReference>
<dbReference type="EMBL" id="CP099464">
    <property type="protein sequence ID" value="UUO14505.1"/>
    <property type="molecule type" value="Genomic_DNA"/>
</dbReference>
<dbReference type="Proteomes" id="UP001057561">
    <property type="component" value="Chromosome"/>
</dbReference>
<evidence type="ECO:0000259" key="1">
    <source>
        <dbReference type="Pfam" id="PF05685"/>
    </source>
</evidence>
<dbReference type="Pfam" id="PF05685">
    <property type="entry name" value="Uma2"/>
    <property type="match status" value="1"/>
</dbReference>
<dbReference type="InterPro" id="IPR008538">
    <property type="entry name" value="Uma2"/>
</dbReference>
<dbReference type="PANTHER" id="PTHR33352">
    <property type="entry name" value="SLR1095 PROTEIN"/>
    <property type="match status" value="1"/>
</dbReference>
<dbReference type="PANTHER" id="PTHR33352:SF3">
    <property type="entry name" value="SLR1612 PROTEIN"/>
    <property type="match status" value="1"/>
</dbReference>
<name>A0ABY5LV17_9CYAN</name>
<keyword evidence="2" id="KW-0255">Endonuclease</keyword>
<keyword evidence="3" id="KW-1185">Reference proteome</keyword>